<dbReference type="OrthoDB" id="8954335at2759"/>
<dbReference type="GO" id="GO:0005525">
    <property type="term" value="F:GTP binding"/>
    <property type="evidence" value="ECO:0007669"/>
    <property type="project" value="UniProtKB-KW"/>
</dbReference>
<protein>
    <submittedName>
        <fullName evidence="5">Uncharacterized protein LOC116292500</fullName>
    </submittedName>
</protein>
<dbReference type="Pfam" id="PF00735">
    <property type="entry name" value="Septin"/>
    <property type="match status" value="1"/>
</dbReference>
<dbReference type="SMART" id="SM00382">
    <property type="entry name" value="AAA"/>
    <property type="match status" value="1"/>
</dbReference>
<dbReference type="CDD" id="cd00882">
    <property type="entry name" value="Ras_like_GTPase"/>
    <property type="match status" value="1"/>
</dbReference>
<feature type="coiled-coil region" evidence="2">
    <location>
        <begin position="399"/>
        <end position="426"/>
    </location>
</feature>
<evidence type="ECO:0000256" key="2">
    <source>
        <dbReference type="SAM" id="Coils"/>
    </source>
</evidence>
<proteinExistence type="inferred from homology"/>
<evidence type="ECO:0000256" key="1">
    <source>
        <dbReference type="RuleBase" id="RU004560"/>
    </source>
</evidence>
<evidence type="ECO:0000313" key="5">
    <source>
        <dbReference type="RefSeq" id="XP_031555703.1"/>
    </source>
</evidence>
<dbReference type="Gene3D" id="3.40.50.300">
    <property type="entry name" value="P-loop containing nucleotide triphosphate hydrolases"/>
    <property type="match status" value="1"/>
</dbReference>
<dbReference type="InterPro" id="IPR030379">
    <property type="entry name" value="G_SEPTIN_dom"/>
</dbReference>
<comment type="similarity">
    <text evidence="1">Belongs to the TRAFAC class TrmE-Era-EngA-EngB-Septin-like GTPase superfamily. Septin GTPase family.</text>
</comment>
<dbReference type="KEGG" id="aten:116292500"/>
<accession>A0A6P8HL91</accession>
<dbReference type="InterPro" id="IPR003593">
    <property type="entry name" value="AAA+_ATPase"/>
</dbReference>
<dbReference type="PANTHER" id="PTHR32046">
    <property type="entry name" value="G DOMAIN-CONTAINING PROTEIN"/>
    <property type="match status" value="1"/>
</dbReference>
<feature type="domain" description="AAA+ ATPase" evidence="3">
    <location>
        <begin position="38"/>
        <end position="181"/>
    </location>
</feature>
<dbReference type="RefSeq" id="XP_031555703.1">
    <property type="nucleotide sequence ID" value="XM_031699843.1"/>
</dbReference>
<evidence type="ECO:0000313" key="4">
    <source>
        <dbReference type="Proteomes" id="UP000515163"/>
    </source>
</evidence>
<dbReference type="InParanoid" id="A0A6P8HL91"/>
<dbReference type="SUPFAM" id="SSF52540">
    <property type="entry name" value="P-loop containing nucleoside triphosphate hydrolases"/>
    <property type="match status" value="1"/>
</dbReference>
<gene>
    <name evidence="5" type="primary">LOC116292500</name>
</gene>
<dbReference type="InterPro" id="IPR027417">
    <property type="entry name" value="P-loop_NTPase"/>
</dbReference>
<keyword evidence="1" id="KW-0342">GTP-binding</keyword>
<keyword evidence="1" id="KW-0547">Nucleotide-binding</keyword>
<dbReference type="GeneID" id="116292500"/>
<dbReference type="PANTHER" id="PTHR32046:SF14">
    <property type="match status" value="1"/>
</dbReference>
<name>A0A6P8HL91_ACTTE</name>
<reference evidence="5" key="1">
    <citation type="submission" date="2025-08" db="UniProtKB">
        <authorList>
            <consortium name="RefSeq"/>
        </authorList>
    </citation>
    <scope>IDENTIFICATION</scope>
    <source>
        <tissue evidence="5">Tentacle</tissue>
    </source>
</reference>
<evidence type="ECO:0000259" key="3">
    <source>
        <dbReference type="SMART" id="SM00382"/>
    </source>
</evidence>
<keyword evidence="4" id="KW-1185">Reference proteome</keyword>
<dbReference type="Proteomes" id="UP000515163">
    <property type="component" value="Unplaced"/>
</dbReference>
<dbReference type="AlphaFoldDB" id="A0A6P8HL91"/>
<keyword evidence="2" id="KW-0175">Coiled coil</keyword>
<sequence length="525" mass="60844">MVIPEIRTLETSLMMENKAHNIRKMTVGKKRFWSWPGQGKVLMLVGATGAGKSTLINGMVNHIMGVRYEDDYRYKLVDDGETRSQAHSQTRLITAYKFNKDDKMQLPYKLTVIDTPGYGDTQGLERDKEITRQIKEFFSLKGNDSIDQLNGIGFVVQASLPRLTHTQRYIFDSILSIFGKDISESIFMMVTFADGKKPPVLAAIKEAKVEFQKSFKFNNSALYPEEDDDDDDSFNEMYWKMGQTSFENFFKSFAKAKSVSLKLTREVLNEREELECVAEGLGPQIRVGLHKVDQLRQEETILKLHEKDILTNKDFEYEVDVIKQRKIDLPAGEYVTNCITCHMTCHYPCRIPLDKDKHHCAAIHPCDTCNVCPGNCHWTKHFNNGYRFELYTVKEKRTSEELKKRYQEAKSKKMEKEQMMEGLAKELDTMYNAVFIMISRARDILARLEEIALKPNPLSEVDHIDLLIQSEQCEAKEGWTRRVEAYKEVRKQAMVLSKIKDRNALKEQNKGPVEKLWQSFQETFL</sequence>
<organism evidence="4 5">
    <name type="scientific">Actinia tenebrosa</name>
    <name type="common">Australian red waratah sea anemone</name>
    <dbReference type="NCBI Taxonomy" id="6105"/>
    <lineage>
        <taxon>Eukaryota</taxon>
        <taxon>Metazoa</taxon>
        <taxon>Cnidaria</taxon>
        <taxon>Anthozoa</taxon>
        <taxon>Hexacorallia</taxon>
        <taxon>Actiniaria</taxon>
        <taxon>Actiniidae</taxon>
        <taxon>Actinia</taxon>
    </lineage>
</organism>